<dbReference type="PRINTS" id="PR01210">
    <property type="entry name" value="GGTRANSPTASE"/>
</dbReference>
<feature type="binding site" evidence="2">
    <location>
        <begin position="397"/>
        <end position="399"/>
    </location>
    <ligand>
        <name>L-glutamate</name>
        <dbReference type="ChEBI" id="CHEBI:29985"/>
    </ligand>
</feature>
<name>A0A176VEI1_MARPO</name>
<dbReference type="InterPro" id="IPR043137">
    <property type="entry name" value="GGT_ssub_C"/>
</dbReference>
<keyword evidence="4" id="KW-0732">Signal</keyword>
<dbReference type="AlphaFoldDB" id="A0A176VEI1"/>
<accession>A0A176VEI1</accession>
<dbReference type="GO" id="GO:0103068">
    <property type="term" value="F:leukotriene C4 gamma-glutamyl transferase activity"/>
    <property type="evidence" value="ECO:0007669"/>
    <property type="project" value="UniProtKB-EC"/>
</dbReference>
<dbReference type="InterPro" id="IPR000101">
    <property type="entry name" value="GGT_peptidase"/>
</dbReference>
<organism evidence="5 6">
    <name type="scientific">Marchantia polymorpha subsp. ruderalis</name>
    <dbReference type="NCBI Taxonomy" id="1480154"/>
    <lineage>
        <taxon>Eukaryota</taxon>
        <taxon>Viridiplantae</taxon>
        <taxon>Streptophyta</taxon>
        <taxon>Embryophyta</taxon>
        <taxon>Marchantiophyta</taxon>
        <taxon>Marchantiopsida</taxon>
        <taxon>Marchantiidae</taxon>
        <taxon>Marchantiales</taxon>
        <taxon>Marchantiaceae</taxon>
        <taxon>Marchantia</taxon>
    </lineage>
</organism>
<dbReference type="EMBL" id="LVLJ01004076">
    <property type="protein sequence ID" value="OAE18345.1"/>
    <property type="molecule type" value="Genomic_DNA"/>
</dbReference>
<dbReference type="SUPFAM" id="SSF56235">
    <property type="entry name" value="N-terminal nucleophile aminohydrolases (Ntn hydrolases)"/>
    <property type="match status" value="1"/>
</dbReference>
<sequence>MLRCPKCRVYVLVLALELLLVSGNSHREAASEGDRPRMVEADEAVVAADHRICSDLGARVLKKGGHAVDAAVAVALCQGVVNPGASGIGGGDFLLLRLADGTAEAYDMRETAPSLATEDMYEKNRSAKALGGLSVGVPGQIAGLHMVWKKYGRLPWKSLIHPSIQLCARGFAVEPYLANEIVVNSARILADKGLRDVFAPNGTLLQAGDFCYRIQLAKTLSQIAKHGPSVFYAGPIGRKLARDVQAAGGILTLQDLNKYKVIVRQPLVADTWGYTILGMPPPSSGGAGLALILNILAAYRNVSDMKGTVGVHRLVEAFKHTYALRMHLADPAFADVNSVLKDMLSPAFAAELQMSIDDNRTREPRFYGGRWGLVEDHGTSHACVVDRERNAVSMTGTINYSFGAKLLSVSTGVILNNEMDDFSTPTDNTTDALPPARVNFIRPHKRPLSTMSPTIVLQKGQLRAVLGGSGGIKILTTVAQVLLNHLAGRDPLEAVSLPRVHHQLEPNWVSYENFTNVRAEHIEVSLKTRLGLIRRGHELKSSSQAVCQFVLHDLSNPVVPYNNQNGIFIGKLTAVSDLRKDGYPAGY</sequence>
<dbReference type="EC" id="2.3.2.2" evidence="3"/>
<evidence type="ECO:0000313" key="6">
    <source>
        <dbReference type="Proteomes" id="UP000077202"/>
    </source>
</evidence>
<feature type="active site" description="Nucleophile" evidence="1">
    <location>
        <position position="379"/>
    </location>
</feature>
<feature type="binding site" evidence="2">
    <location>
        <position position="109"/>
    </location>
    <ligand>
        <name>L-glutamate</name>
        <dbReference type="ChEBI" id="CHEBI:29985"/>
    </ligand>
</feature>
<feature type="chain" id="PRO_5008051738" description="Glutathione hydrolase" evidence="4">
    <location>
        <begin position="24"/>
        <end position="587"/>
    </location>
</feature>
<evidence type="ECO:0000313" key="5">
    <source>
        <dbReference type="EMBL" id="OAE18345.1"/>
    </source>
</evidence>
<comment type="catalytic activity">
    <reaction evidence="3">
        <text>glutathione + H2O = L-cysteinylglycine + L-glutamate</text>
        <dbReference type="Rhea" id="RHEA:28807"/>
        <dbReference type="ChEBI" id="CHEBI:15377"/>
        <dbReference type="ChEBI" id="CHEBI:29985"/>
        <dbReference type="ChEBI" id="CHEBI:57925"/>
        <dbReference type="ChEBI" id="CHEBI:61694"/>
        <dbReference type="EC" id="3.4.19.13"/>
    </reaction>
</comment>
<feature type="binding site" evidence="2">
    <location>
        <begin position="449"/>
        <end position="450"/>
    </location>
    <ligand>
        <name>L-glutamate</name>
        <dbReference type="ChEBI" id="CHEBI:29985"/>
    </ligand>
</feature>
<evidence type="ECO:0000256" key="4">
    <source>
        <dbReference type="SAM" id="SignalP"/>
    </source>
</evidence>
<dbReference type="Proteomes" id="UP000077202">
    <property type="component" value="Unassembled WGS sequence"/>
</dbReference>
<keyword evidence="3" id="KW-0808">Transferase</keyword>
<dbReference type="Gene3D" id="3.60.20.40">
    <property type="match status" value="1"/>
</dbReference>
<evidence type="ECO:0000256" key="3">
    <source>
        <dbReference type="RuleBase" id="RU368068"/>
    </source>
</evidence>
<feature type="binding site" evidence="2">
    <location>
        <position position="471"/>
    </location>
    <ligand>
        <name>L-glutamate</name>
        <dbReference type="ChEBI" id="CHEBI:29985"/>
    </ligand>
</feature>
<comment type="caution">
    <text evidence="5">The sequence shown here is derived from an EMBL/GenBank/DDBJ whole genome shotgun (WGS) entry which is preliminary data.</text>
</comment>
<keyword evidence="3" id="KW-0378">Hydrolase</keyword>
<comment type="catalytic activity">
    <reaction evidence="3">
        <text>an S-substituted glutathione + H2O = an S-substituted L-cysteinylglycine + L-glutamate</text>
        <dbReference type="Rhea" id="RHEA:59468"/>
        <dbReference type="ChEBI" id="CHEBI:15377"/>
        <dbReference type="ChEBI" id="CHEBI:29985"/>
        <dbReference type="ChEBI" id="CHEBI:90779"/>
        <dbReference type="ChEBI" id="CHEBI:143103"/>
        <dbReference type="EC" id="3.4.19.13"/>
    </reaction>
</comment>
<dbReference type="PANTHER" id="PTHR11686:SF9">
    <property type="entry name" value="RE13973P"/>
    <property type="match status" value="1"/>
</dbReference>
<dbReference type="GO" id="GO:0005886">
    <property type="term" value="C:plasma membrane"/>
    <property type="evidence" value="ECO:0007669"/>
    <property type="project" value="TreeGrafter"/>
</dbReference>
<evidence type="ECO:0000256" key="1">
    <source>
        <dbReference type="PIRSR" id="PIRSR600101-1"/>
    </source>
</evidence>
<dbReference type="GO" id="GO:0006751">
    <property type="term" value="P:glutathione catabolic process"/>
    <property type="evidence" value="ECO:0007669"/>
    <property type="project" value="UniProtKB-UniRule"/>
</dbReference>
<comment type="catalytic activity">
    <reaction evidence="3">
        <text>an N-terminal (5-L-glutamyl)-[peptide] + an alpha-amino acid = 5-L-glutamyl amino acid + an N-terminal L-alpha-aminoacyl-[peptide]</text>
        <dbReference type="Rhea" id="RHEA:23904"/>
        <dbReference type="Rhea" id="RHEA-COMP:9780"/>
        <dbReference type="Rhea" id="RHEA-COMP:9795"/>
        <dbReference type="ChEBI" id="CHEBI:77644"/>
        <dbReference type="ChEBI" id="CHEBI:78597"/>
        <dbReference type="ChEBI" id="CHEBI:78599"/>
        <dbReference type="ChEBI" id="CHEBI:78608"/>
        <dbReference type="EC" id="2.3.2.2"/>
    </reaction>
</comment>
<proteinExistence type="predicted"/>
<dbReference type="EC" id="3.4.19.13" evidence="3"/>
<dbReference type="GO" id="GO:0036374">
    <property type="term" value="F:glutathione hydrolase activity"/>
    <property type="evidence" value="ECO:0007669"/>
    <property type="project" value="UniProtKB-UniRule"/>
</dbReference>
<feature type="binding site" evidence="2">
    <location>
        <position position="421"/>
    </location>
    <ligand>
        <name>L-glutamate</name>
        <dbReference type="ChEBI" id="CHEBI:29985"/>
    </ligand>
</feature>
<dbReference type="NCBIfam" id="TIGR00066">
    <property type="entry name" value="g_glut_trans"/>
    <property type="match status" value="1"/>
</dbReference>
<comment type="pathway">
    <text evidence="3">Sulfur metabolism; glutathione metabolism.</text>
</comment>
<dbReference type="Pfam" id="PF01019">
    <property type="entry name" value="G_glu_transpept"/>
    <property type="match status" value="1"/>
</dbReference>
<dbReference type="FunFam" id="1.10.246.130:FF:000001">
    <property type="entry name" value="Gamma-glutamyltransferase 5 isoform 1"/>
    <property type="match status" value="1"/>
</dbReference>
<evidence type="ECO:0000256" key="2">
    <source>
        <dbReference type="PIRSR" id="PIRSR600101-2"/>
    </source>
</evidence>
<dbReference type="Gene3D" id="1.10.246.130">
    <property type="match status" value="1"/>
</dbReference>
<dbReference type="InterPro" id="IPR029055">
    <property type="entry name" value="Ntn_hydrolases_N"/>
</dbReference>
<feature type="signal peptide" evidence="4">
    <location>
        <begin position="1"/>
        <end position="23"/>
    </location>
</feature>
<reference evidence="5" key="1">
    <citation type="submission" date="2016-03" db="EMBL/GenBank/DDBJ databases">
        <title>Mechanisms controlling the formation of the plant cell surface in tip-growing cells are functionally conserved among land plants.</title>
        <authorList>
            <person name="Honkanen S."/>
            <person name="Jones V.A."/>
            <person name="Morieri G."/>
            <person name="Champion C."/>
            <person name="Hetherington A.J."/>
            <person name="Kelly S."/>
            <person name="Saint-Marcoux D."/>
            <person name="Proust H."/>
            <person name="Prescott H."/>
            <person name="Dolan L."/>
        </authorList>
    </citation>
    <scope>NUCLEOTIDE SEQUENCE [LARGE SCALE GENOMIC DNA]</scope>
    <source>
        <tissue evidence="5">Whole gametophyte</tissue>
    </source>
</reference>
<gene>
    <name evidence="5" type="ORF">AXG93_2727s1110</name>
</gene>
<comment type="function">
    <text evidence="3">Cleaves the gamma-glutamyl peptide bond of glutathione and glutathione conjugates.</text>
</comment>
<dbReference type="UniPathway" id="UPA00204"/>
<protein>
    <recommendedName>
        <fullName evidence="3">Glutathione hydrolase</fullName>
        <ecNumber evidence="3">2.3.2.2</ecNumber>
        <ecNumber evidence="3">3.4.19.13</ecNumber>
    </recommendedName>
    <alternativeName>
        <fullName evidence="3">Gamma-glutamyltransferase</fullName>
    </alternativeName>
    <alternativeName>
        <fullName evidence="3">Gamma-glutamyltranspeptidase</fullName>
    </alternativeName>
</protein>
<dbReference type="PANTHER" id="PTHR11686">
    <property type="entry name" value="GAMMA GLUTAMYL TRANSPEPTIDASE"/>
    <property type="match status" value="1"/>
</dbReference>
<keyword evidence="3" id="KW-0012">Acyltransferase</keyword>
<keyword evidence="6" id="KW-1185">Reference proteome</keyword>
<dbReference type="InterPro" id="IPR043138">
    <property type="entry name" value="GGT_lsub"/>
</dbReference>